<dbReference type="GO" id="GO:0046872">
    <property type="term" value="F:metal ion binding"/>
    <property type="evidence" value="ECO:0007669"/>
    <property type="project" value="UniProtKB-KW"/>
</dbReference>
<dbReference type="SUPFAM" id="SSF55620">
    <property type="entry name" value="Tetrahydrobiopterin biosynthesis enzymes-like"/>
    <property type="match status" value="1"/>
</dbReference>
<organism evidence="12 13">
    <name type="scientific">Desulfamplus magnetovallimortis</name>
    <dbReference type="NCBI Taxonomy" id="1246637"/>
    <lineage>
        <taxon>Bacteria</taxon>
        <taxon>Pseudomonadati</taxon>
        <taxon>Thermodesulfobacteriota</taxon>
        <taxon>Desulfobacteria</taxon>
        <taxon>Desulfobacterales</taxon>
        <taxon>Desulfobacteraceae</taxon>
        <taxon>Desulfamplus</taxon>
    </lineage>
</organism>
<feature type="binding site" evidence="11">
    <location>
        <position position="54"/>
    </location>
    <ligand>
        <name>Zn(2+)</name>
        <dbReference type="ChEBI" id="CHEBI:29105"/>
    </ligand>
</feature>
<dbReference type="PANTHER" id="PTHR12589:SF7">
    <property type="entry name" value="6-PYRUVOYL TETRAHYDROBIOPTERIN SYNTHASE"/>
    <property type="match status" value="1"/>
</dbReference>
<name>A0A1W1H816_9BACT</name>
<dbReference type="InterPro" id="IPR038418">
    <property type="entry name" value="6-PTP_synth/QueD_sf"/>
</dbReference>
<dbReference type="PIRSF" id="PIRSF006113">
    <property type="entry name" value="PTP_synth"/>
    <property type="match status" value="1"/>
</dbReference>
<dbReference type="AlphaFoldDB" id="A0A1W1H816"/>
<feature type="binding site" evidence="11">
    <location>
        <position position="31"/>
    </location>
    <ligand>
        <name>Zn(2+)</name>
        <dbReference type="ChEBI" id="CHEBI:29105"/>
    </ligand>
</feature>
<sequence length="151" mass="17452">MEARLINSPSLNIKKVDMLTITKEFLFDAAHKLWRSELSDDENHALYGKCSRFHGHTYRLRITVSGTVGPDGMIINFEKLKKLVTDSIIERYDHAYLNELEEYQDLPVTAENMVQYIFNVLASILYEEKVALESVVLYETPTSWATMTRDS</sequence>
<feature type="binding site" evidence="11">
    <location>
        <position position="56"/>
    </location>
    <ligand>
        <name>Zn(2+)</name>
        <dbReference type="ChEBI" id="CHEBI:29105"/>
    </ligand>
</feature>
<keyword evidence="6 11" id="KW-0862">Zinc</keyword>
<evidence type="ECO:0000313" key="13">
    <source>
        <dbReference type="Proteomes" id="UP000191931"/>
    </source>
</evidence>
<dbReference type="UniPathway" id="UPA00391"/>
<dbReference type="EMBL" id="FWEV01000044">
    <property type="protein sequence ID" value="SLM28525.1"/>
    <property type="molecule type" value="Genomic_DNA"/>
</dbReference>
<keyword evidence="5 11" id="KW-0479">Metal-binding</keyword>
<keyword evidence="7" id="KW-0456">Lyase</keyword>
<keyword evidence="13" id="KW-1185">Reference proteome</keyword>
<evidence type="ECO:0000256" key="1">
    <source>
        <dbReference type="ARBA" id="ARBA00005061"/>
    </source>
</evidence>
<comment type="cofactor">
    <cofactor evidence="11">
        <name>Zn(2+)</name>
        <dbReference type="ChEBI" id="CHEBI:29105"/>
    </cofactor>
    <text evidence="11">Binds 1 zinc ion per subunit.</text>
</comment>
<evidence type="ECO:0000256" key="4">
    <source>
        <dbReference type="ARBA" id="ARBA00018141"/>
    </source>
</evidence>
<dbReference type="STRING" id="1246637.MTBBW1_1380072"/>
<feature type="active site" description="Charge relay system" evidence="10">
    <location>
        <position position="94"/>
    </location>
</feature>
<evidence type="ECO:0000256" key="3">
    <source>
        <dbReference type="ARBA" id="ARBA00012982"/>
    </source>
</evidence>
<evidence type="ECO:0000256" key="2">
    <source>
        <dbReference type="ARBA" id="ARBA00008900"/>
    </source>
</evidence>
<dbReference type="GO" id="GO:0070497">
    <property type="term" value="F:6-carboxytetrahydropterin synthase activity"/>
    <property type="evidence" value="ECO:0007669"/>
    <property type="project" value="UniProtKB-EC"/>
</dbReference>
<gene>
    <name evidence="12" type="ORF">MTBBW1_1380072</name>
</gene>
<dbReference type="InterPro" id="IPR007115">
    <property type="entry name" value="6-PTP_synth/QueD"/>
</dbReference>
<evidence type="ECO:0000313" key="12">
    <source>
        <dbReference type="EMBL" id="SLM28525.1"/>
    </source>
</evidence>
<dbReference type="Pfam" id="PF01242">
    <property type="entry name" value="PTPS"/>
    <property type="match status" value="1"/>
</dbReference>
<feature type="active site" description="Proton acceptor" evidence="10">
    <location>
        <position position="50"/>
    </location>
</feature>
<evidence type="ECO:0000256" key="6">
    <source>
        <dbReference type="ARBA" id="ARBA00022833"/>
    </source>
</evidence>
<protein>
    <recommendedName>
        <fullName evidence="4">6-carboxy-5,6,7,8-tetrahydropterin synthase</fullName>
        <ecNumber evidence="3">4.1.2.50</ecNumber>
    </recommendedName>
    <alternativeName>
        <fullName evidence="8">Queuosine biosynthesis protein QueD</fullName>
    </alternativeName>
</protein>
<evidence type="ECO:0000256" key="10">
    <source>
        <dbReference type="PIRSR" id="PIRSR006113-1"/>
    </source>
</evidence>
<evidence type="ECO:0000256" key="5">
    <source>
        <dbReference type="ARBA" id="ARBA00022723"/>
    </source>
</evidence>
<feature type="active site" description="Charge relay system" evidence="10">
    <location>
        <position position="139"/>
    </location>
</feature>
<reference evidence="12 13" key="1">
    <citation type="submission" date="2017-03" db="EMBL/GenBank/DDBJ databases">
        <authorList>
            <person name="Afonso C.L."/>
            <person name="Miller P.J."/>
            <person name="Scott M.A."/>
            <person name="Spackman E."/>
            <person name="Goraichik I."/>
            <person name="Dimitrov K.M."/>
            <person name="Suarez D.L."/>
            <person name="Swayne D.E."/>
        </authorList>
    </citation>
    <scope>NUCLEOTIDE SEQUENCE [LARGE SCALE GENOMIC DNA]</scope>
    <source>
        <strain evidence="12">PRJEB14757</strain>
    </source>
</reference>
<comment type="catalytic activity">
    <reaction evidence="9">
        <text>7,8-dihydroneopterin 3'-triphosphate + H2O = 6-carboxy-5,6,7,8-tetrahydropterin + triphosphate + acetaldehyde + 2 H(+)</text>
        <dbReference type="Rhea" id="RHEA:27966"/>
        <dbReference type="ChEBI" id="CHEBI:15343"/>
        <dbReference type="ChEBI" id="CHEBI:15377"/>
        <dbReference type="ChEBI" id="CHEBI:15378"/>
        <dbReference type="ChEBI" id="CHEBI:18036"/>
        <dbReference type="ChEBI" id="CHEBI:58462"/>
        <dbReference type="ChEBI" id="CHEBI:61032"/>
        <dbReference type="EC" id="4.1.2.50"/>
    </reaction>
</comment>
<dbReference type="Gene3D" id="3.30.479.10">
    <property type="entry name" value="6-pyruvoyl tetrahydropterin synthase/QueD"/>
    <property type="match status" value="1"/>
</dbReference>
<evidence type="ECO:0000256" key="8">
    <source>
        <dbReference type="ARBA" id="ARBA00031449"/>
    </source>
</evidence>
<evidence type="ECO:0000256" key="9">
    <source>
        <dbReference type="ARBA" id="ARBA00048807"/>
    </source>
</evidence>
<proteinExistence type="inferred from homology"/>
<comment type="pathway">
    <text evidence="1">Purine metabolism; 7-cyano-7-deazaguanine biosynthesis.</text>
</comment>
<comment type="similarity">
    <text evidence="2">Belongs to the PTPS family. QueD subfamily.</text>
</comment>
<dbReference type="EC" id="4.1.2.50" evidence="3"/>
<accession>A0A1W1H816</accession>
<dbReference type="PANTHER" id="PTHR12589">
    <property type="entry name" value="PYRUVOYL TETRAHYDROBIOPTERIN SYNTHASE"/>
    <property type="match status" value="1"/>
</dbReference>
<evidence type="ECO:0000256" key="7">
    <source>
        <dbReference type="ARBA" id="ARBA00023239"/>
    </source>
</evidence>
<dbReference type="Proteomes" id="UP000191931">
    <property type="component" value="Unassembled WGS sequence"/>
</dbReference>
<evidence type="ECO:0000256" key="11">
    <source>
        <dbReference type="PIRSR" id="PIRSR006113-2"/>
    </source>
</evidence>